<keyword evidence="3" id="KW-1185">Reference proteome</keyword>
<evidence type="ECO:0000313" key="2">
    <source>
        <dbReference type="EMBL" id="MCU7377550.1"/>
    </source>
</evidence>
<organism evidence="2 3">
    <name type="scientific">Hominibacterium faecale</name>
    <dbReference type="NCBI Taxonomy" id="2839743"/>
    <lineage>
        <taxon>Bacteria</taxon>
        <taxon>Bacillati</taxon>
        <taxon>Bacillota</taxon>
        <taxon>Clostridia</taxon>
        <taxon>Peptostreptococcales</taxon>
        <taxon>Anaerovoracaceae</taxon>
        <taxon>Hominibacterium</taxon>
    </lineage>
</organism>
<proteinExistence type="predicted"/>
<accession>A0A9J6QUS7</accession>
<dbReference type="EMBL" id="JAOSHN010000002">
    <property type="protein sequence ID" value="MCU7377550.1"/>
    <property type="molecule type" value="Genomic_DNA"/>
</dbReference>
<keyword evidence="1" id="KW-0472">Membrane</keyword>
<keyword evidence="1" id="KW-1133">Transmembrane helix</keyword>
<dbReference type="AlphaFoldDB" id="A0A9J6QUS7"/>
<feature type="transmembrane region" description="Helical" evidence="1">
    <location>
        <begin position="12"/>
        <end position="34"/>
    </location>
</feature>
<keyword evidence="1" id="KW-0812">Transmembrane</keyword>
<evidence type="ECO:0000256" key="1">
    <source>
        <dbReference type="SAM" id="Phobius"/>
    </source>
</evidence>
<gene>
    <name evidence="2" type="ORF">OBO34_04180</name>
</gene>
<dbReference type="Proteomes" id="UP001065549">
    <property type="component" value="Unassembled WGS sequence"/>
</dbReference>
<reference evidence="2" key="1">
    <citation type="submission" date="2022-09" db="EMBL/GenBank/DDBJ databases">
        <title>Culturomic study of gut microbiota in children with autism spectrum disorder.</title>
        <authorList>
            <person name="Efimov B.A."/>
            <person name="Chaplin A.V."/>
            <person name="Sokolova S.R."/>
            <person name="Pikina A.P."/>
            <person name="Korzhanova M."/>
            <person name="Belova V."/>
            <person name="Korostin D."/>
        </authorList>
    </citation>
    <scope>NUCLEOTIDE SEQUENCE</scope>
    <source>
        <strain evidence="2">ASD5510</strain>
    </source>
</reference>
<evidence type="ECO:0000313" key="3">
    <source>
        <dbReference type="Proteomes" id="UP001065549"/>
    </source>
</evidence>
<protein>
    <recommendedName>
        <fullName evidence="4">DUF948 domain-containing protein</fullName>
    </recommendedName>
</protein>
<dbReference type="RefSeq" id="WP_148397177.1">
    <property type="nucleotide sequence ID" value="NZ_JAJAGH010000019.1"/>
</dbReference>
<sequence length="110" mass="11909">MVVTLDLKALGWALIIIALLVLIIFCIVFMKNFIATIRHTNKILADAERISTIAAERTEQVNESIGDVAESLSGMADVIKGNQSVVAALTSIVNALSSLKNLVTRNKDKE</sequence>
<evidence type="ECO:0008006" key="4">
    <source>
        <dbReference type="Google" id="ProtNLM"/>
    </source>
</evidence>
<name>A0A9J6QUS7_9FIRM</name>
<comment type="caution">
    <text evidence="2">The sequence shown here is derived from an EMBL/GenBank/DDBJ whole genome shotgun (WGS) entry which is preliminary data.</text>
</comment>